<dbReference type="GO" id="GO:0006071">
    <property type="term" value="P:glycerol metabolic process"/>
    <property type="evidence" value="ECO:0007669"/>
    <property type="project" value="UniProtKB-KW"/>
</dbReference>
<dbReference type="AlphaFoldDB" id="A0A916NBX0"/>
<sequence length="526" mass="59240">MMQWNLEQRTTKISQLQRDEYDLLIIGGGITGAGILLDAVSRGLKVLLVEKNDFASGTSSRSTKLIHGGLRYLKQLEVKIVRETGQERAIAYKNAPHLVLPEKMLLPIQKGGTYGRFTTSIALKVYDWLAGVKGEDKRKMLSKEQTLQEEPLLNPDHLKGSGFYSEYRTDDARLTLEIIKTAVSRGGDALNYLKVEGLIYDEKGSVNGATLHDLLSGNEYELKAKQVINATGPWSDEIREMDKSMNNKRLHLTKGVHIVFDHGRFPLNHSVYFDVKGGRMVFAIPRGKVTYVGTTDTNYHQQKDNPEVTLEDVNYLLDAANNMFPSLGLKINDVKSSWAGLRPLIHEDGKSPSELSRKDEVFLSKTGLITIAGGKLTGYRLMAKKVVDEVAQRLGIDKKCTTDQIKINGFPEQGLATELAKKMSSDEDLIGYLIHNYGQQSVDLTGLDQDLILAEAKFAIQNEMCLNCYDFFVRRTGRMYFDIDSVRTSKDKVGKLFATHYNWSEDQLKKELNRVDEEITKRSVFK</sequence>
<evidence type="ECO:0000313" key="10">
    <source>
        <dbReference type="EMBL" id="CAG5081857.1"/>
    </source>
</evidence>
<protein>
    <submittedName>
        <fullName evidence="10">Aerobic glycerol-3-phosphate dehydrogenase</fullName>
        <ecNumber evidence="10">1.1.5.3</ecNumber>
    </submittedName>
</protein>
<keyword evidence="7" id="KW-0472">Membrane</keyword>
<reference evidence="10" key="1">
    <citation type="submission" date="2021-04" db="EMBL/GenBank/DDBJ databases">
        <authorList>
            <person name="Rodrigo-Torres L."/>
            <person name="Arahal R. D."/>
            <person name="Lucena T."/>
        </authorList>
    </citation>
    <scope>NUCLEOTIDE SEQUENCE</scope>
    <source>
        <strain evidence="10">AS29M-1</strain>
    </source>
</reference>
<evidence type="ECO:0000259" key="8">
    <source>
        <dbReference type="Pfam" id="PF01266"/>
    </source>
</evidence>
<evidence type="ECO:0000256" key="4">
    <source>
        <dbReference type="ARBA" id="ARBA00022798"/>
    </source>
</evidence>
<dbReference type="KEGG" id="ptan:CRYO30217_01746"/>
<keyword evidence="3" id="KW-0285">Flavoprotein</keyword>
<dbReference type="RefSeq" id="WP_310737131.1">
    <property type="nucleotide sequence ID" value="NZ_OU015584.1"/>
</dbReference>
<dbReference type="PANTHER" id="PTHR11985">
    <property type="entry name" value="GLYCEROL-3-PHOSPHATE DEHYDROGENASE"/>
    <property type="match status" value="1"/>
</dbReference>
<evidence type="ECO:0000313" key="11">
    <source>
        <dbReference type="Proteomes" id="UP000683507"/>
    </source>
</evidence>
<dbReference type="PROSITE" id="PS00978">
    <property type="entry name" value="FAD_G3PDH_2"/>
    <property type="match status" value="1"/>
</dbReference>
<comment type="similarity">
    <text evidence="2">Belongs to the FAD-dependent glycerol-3-phosphate dehydrogenase family.</text>
</comment>
<dbReference type="Gene3D" id="3.50.50.60">
    <property type="entry name" value="FAD/NAD(P)-binding domain"/>
    <property type="match status" value="1"/>
</dbReference>
<evidence type="ECO:0000256" key="6">
    <source>
        <dbReference type="ARBA" id="ARBA00023002"/>
    </source>
</evidence>
<feature type="domain" description="FAD dependent oxidoreductase" evidence="8">
    <location>
        <begin position="22"/>
        <end position="351"/>
    </location>
</feature>
<dbReference type="EC" id="1.1.5.3" evidence="10"/>
<dbReference type="InterPro" id="IPR031656">
    <property type="entry name" value="DAO_C"/>
</dbReference>
<dbReference type="InterPro" id="IPR036188">
    <property type="entry name" value="FAD/NAD-bd_sf"/>
</dbReference>
<comment type="cofactor">
    <cofactor evidence="1">
        <name>FAD</name>
        <dbReference type="ChEBI" id="CHEBI:57692"/>
    </cofactor>
</comment>
<evidence type="ECO:0000259" key="9">
    <source>
        <dbReference type="Pfam" id="PF16901"/>
    </source>
</evidence>
<keyword evidence="11" id="KW-1185">Reference proteome</keyword>
<dbReference type="GO" id="GO:0046168">
    <property type="term" value="P:glycerol-3-phosphate catabolic process"/>
    <property type="evidence" value="ECO:0007669"/>
    <property type="project" value="TreeGrafter"/>
</dbReference>
<gene>
    <name evidence="10" type="primary">glpD</name>
    <name evidence="10" type="ORF">CRYO30217_01746</name>
</gene>
<dbReference type="Pfam" id="PF01266">
    <property type="entry name" value="DAO"/>
    <property type="match status" value="1"/>
</dbReference>
<keyword evidence="4" id="KW-0319">Glycerol metabolism</keyword>
<dbReference type="Gene3D" id="3.30.9.10">
    <property type="entry name" value="D-Amino Acid Oxidase, subunit A, domain 2"/>
    <property type="match status" value="1"/>
</dbReference>
<dbReference type="SUPFAM" id="SSF51905">
    <property type="entry name" value="FAD/NAD(P)-binding domain"/>
    <property type="match status" value="1"/>
</dbReference>
<evidence type="ECO:0000256" key="1">
    <source>
        <dbReference type="ARBA" id="ARBA00001974"/>
    </source>
</evidence>
<feature type="transmembrane region" description="Helical" evidence="7">
    <location>
        <begin position="21"/>
        <end position="40"/>
    </location>
</feature>
<keyword evidence="5" id="KW-0274">FAD</keyword>
<evidence type="ECO:0000256" key="3">
    <source>
        <dbReference type="ARBA" id="ARBA00022630"/>
    </source>
</evidence>
<evidence type="ECO:0000256" key="2">
    <source>
        <dbReference type="ARBA" id="ARBA00007330"/>
    </source>
</evidence>
<dbReference type="EMBL" id="OU015584">
    <property type="protein sequence ID" value="CAG5081857.1"/>
    <property type="molecule type" value="Genomic_DNA"/>
</dbReference>
<evidence type="ECO:0000256" key="7">
    <source>
        <dbReference type="SAM" id="Phobius"/>
    </source>
</evidence>
<dbReference type="InterPro" id="IPR006076">
    <property type="entry name" value="FAD-dep_OxRdtase"/>
</dbReference>
<dbReference type="Pfam" id="PF16901">
    <property type="entry name" value="DAO_C"/>
    <property type="match status" value="1"/>
</dbReference>
<dbReference type="Proteomes" id="UP000683507">
    <property type="component" value="Chromosome"/>
</dbReference>
<dbReference type="PRINTS" id="PR01001">
    <property type="entry name" value="FADG3PDH"/>
</dbReference>
<organism evidence="10 11">
    <name type="scientific">Parvicella tangerina</name>
    <dbReference type="NCBI Taxonomy" id="2829795"/>
    <lineage>
        <taxon>Bacteria</taxon>
        <taxon>Pseudomonadati</taxon>
        <taxon>Bacteroidota</taxon>
        <taxon>Flavobacteriia</taxon>
        <taxon>Flavobacteriales</taxon>
        <taxon>Parvicellaceae</taxon>
        <taxon>Parvicella</taxon>
    </lineage>
</organism>
<dbReference type="Gene3D" id="1.10.8.870">
    <property type="entry name" value="Alpha-glycerophosphate oxidase, cap domain"/>
    <property type="match status" value="1"/>
</dbReference>
<keyword evidence="7" id="KW-1133">Transmembrane helix</keyword>
<feature type="domain" description="Alpha-glycerophosphate oxidase C-terminal" evidence="9">
    <location>
        <begin position="400"/>
        <end position="507"/>
    </location>
</feature>
<evidence type="ECO:0000256" key="5">
    <source>
        <dbReference type="ARBA" id="ARBA00022827"/>
    </source>
</evidence>
<keyword evidence="6 10" id="KW-0560">Oxidoreductase</keyword>
<accession>A0A916NBX0</accession>
<dbReference type="InterPro" id="IPR038299">
    <property type="entry name" value="DAO_C_sf"/>
</dbReference>
<proteinExistence type="inferred from homology"/>
<dbReference type="GO" id="GO:0004368">
    <property type="term" value="F:glycerol-3-phosphate dehydrogenase (quinone) activity"/>
    <property type="evidence" value="ECO:0007669"/>
    <property type="project" value="UniProtKB-EC"/>
</dbReference>
<name>A0A916NBX0_9FLAO</name>
<dbReference type="PANTHER" id="PTHR11985:SF35">
    <property type="entry name" value="ANAEROBIC GLYCEROL-3-PHOSPHATE DEHYDROGENASE SUBUNIT A"/>
    <property type="match status" value="1"/>
</dbReference>
<keyword evidence="7" id="KW-0812">Transmembrane</keyword>
<dbReference type="InterPro" id="IPR000447">
    <property type="entry name" value="G3P_DH_FAD-dep"/>
</dbReference>